<dbReference type="GO" id="GO:0009103">
    <property type="term" value="P:lipopolysaccharide biosynthetic process"/>
    <property type="evidence" value="ECO:0007669"/>
    <property type="project" value="UniProtKB-ARBA"/>
</dbReference>
<name>A0A809S3Y5_9BACT</name>
<proteinExistence type="predicted"/>
<feature type="transmembrane region" description="Helical" evidence="8">
    <location>
        <begin position="270"/>
        <end position="291"/>
    </location>
</feature>
<dbReference type="KEGG" id="npy:NPRO_09320"/>
<evidence type="ECO:0000313" key="11">
    <source>
        <dbReference type="Proteomes" id="UP000662873"/>
    </source>
</evidence>
<dbReference type="PANTHER" id="PTHR33908">
    <property type="entry name" value="MANNOSYLTRANSFERASE YKCB-RELATED"/>
    <property type="match status" value="1"/>
</dbReference>
<dbReference type="InterPro" id="IPR038731">
    <property type="entry name" value="RgtA/B/C-like"/>
</dbReference>
<protein>
    <submittedName>
        <fullName evidence="10">4-amino-4-deoxy-L-arabinose transferase of PMT family protein</fullName>
    </submittedName>
</protein>
<evidence type="ECO:0000256" key="6">
    <source>
        <dbReference type="ARBA" id="ARBA00022989"/>
    </source>
</evidence>
<feature type="transmembrane region" description="Helical" evidence="8">
    <location>
        <begin position="311"/>
        <end position="330"/>
    </location>
</feature>
<dbReference type="PANTHER" id="PTHR33908:SF3">
    <property type="entry name" value="UNDECAPRENYL PHOSPHATE-ALPHA-4-AMINO-4-DEOXY-L-ARABINOSE ARABINOSYL TRANSFERASE"/>
    <property type="match status" value="1"/>
</dbReference>
<gene>
    <name evidence="10" type="ORF">NPRO_09320</name>
</gene>
<keyword evidence="7 8" id="KW-0472">Membrane</keyword>
<feature type="transmembrane region" description="Helical" evidence="8">
    <location>
        <begin position="97"/>
        <end position="115"/>
    </location>
</feature>
<organism evidence="10 11">
    <name type="scientific">Candidatus Nitrosymbiomonas proteolyticus</name>
    <dbReference type="NCBI Taxonomy" id="2608984"/>
    <lineage>
        <taxon>Bacteria</taxon>
        <taxon>Bacillati</taxon>
        <taxon>Armatimonadota</taxon>
        <taxon>Armatimonadota incertae sedis</taxon>
        <taxon>Candidatus Nitrosymbiomonas</taxon>
    </lineage>
</organism>
<keyword evidence="4 10" id="KW-0808">Transferase</keyword>
<dbReference type="GO" id="GO:0005886">
    <property type="term" value="C:plasma membrane"/>
    <property type="evidence" value="ECO:0007669"/>
    <property type="project" value="UniProtKB-SubCell"/>
</dbReference>
<feature type="transmembrane region" description="Helical" evidence="8">
    <location>
        <begin position="20"/>
        <end position="38"/>
    </location>
</feature>
<keyword evidence="2" id="KW-1003">Cell membrane</keyword>
<dbReference type="EMBL" id="AP021858">
    <property type="protein sequence ID" value="BBO23337.1"/>
    <property type="molecule type" value="Genomic_DNA"/>
</dbReference>
<dbReference type="GO" id="GO:0010041">
    <property type="term" value="P:response to iron(III) ion"/>
    <property type="evidence" value="ECO:0007669"/>
    <property type="project" value="TreeGrafter"/>
</dbReference>
<evidence type="ECO:0000256" key="7">
    <source>
        <dbReference type="ARBA" id="ARBA00023136"/>
    </source>
</evidence>
<evidence type="ECO:0000313" key="10">
    <source>
        <dbReference type="EMBL" id="BBO23337.1"/>
    </source>
</evidence>
<evidence type="ECO:0000256" key="5">
    <source>
        <dbReference type="ARBA" id="ARBA00022692"/>
    </source>
</evidence>
<keyword evidence="6 8" id="KW-1133">Transmembrane helix</keyword>
<keyword evidence="5 8" id="KW-0812">Transmembrane</keyword>
<reference evidence="10" key="1">
    <citation type="journal article" name="DNA Res.">
        <title>The physiological potential of anammox bacteria as revealed by their core genome structure.</title>
        <authorList>
            <person name="Okubo T."/>
            <person name="Toyoda A."/>
            <person name="Fukuhara K."/>
            <person name="Uchiyama I."/>
            <person name="Harigaya Y."/>
            <person name="Kuroiwa M."/>
            <person name="Suzuki T."/>
            <person name="Murakami Y."/>
            <person name="Suwa Y."/>
            <person name="Takami H."/>
        </authorList>
    </citation>
    <scope>NUCLEOTIDE SEQUENCE</scope>
    <source>
        <strain evidence="10">317325-2</strain>
    </source>
</reference>
<feature type="transmembrane region" description="Helical" evidence="8">
    <location>
        <begin position="214"/>
        <end position="231"/>
    </location>
</feature>
<dbReference type="AlphaFoldDB" id="A0A809S3Y5"/>
<feature type="domain" description="Glycosyltransferase RgtA/B/C/D-like" evidence="9">
    <location>
        <begin position="74"/>
        <end position="228"/>
    </location>
</feature>
<evidence type="ECO:0000259" key="9">
    <source>
        <dbReference type="Pfam" id="PF13231"/>
    </source>
</evidence>
<sequence>MTSPSSEERAVSAENYRHRLWLFAYLIAILPLSGFWLYGLMDIDEGLYASVIRTMLATGDWMIPRIEGEVWMEKPVLVYWLNAPFVALLGDTFGPRLGSVLCSIGTLVLCAEYVAKRFSDAAGRWTLVVLGTSLLFVAVSRMLLADPPLTLLMAGAFLSFWESLIGNRRWRLVTAVCLGLGVLAKGPYLVVVFAALAGITYFREPSLRPSFRGYWPSGALLFALVVAAWYFPVYLSQGGALVGEFILDQNVGRLMGTDEAHRTGGIQQLLFFPVVILVTAAPWSFHLFRAWPRGPRRCAGGPAILPQEAAFCRYIAHAFLILLILFTLSSSQLPHYIVPAVPFLAILVGIRMSLDGPVESSKLRRWGTGALSVGLLVLVNSLSIFYYHYSGQAEAHRFAEFVRNRPEPVVNFQLPRRNDLPPADLRVNETSLPSFAFYARKDVRGVESLLWPALRREPLLVFTRAGRITDEVKGQVERQGARLVRVDVGFPTRYFELHRIQPAGPR</sequence>
<comment type="subcellular location">
    <subcellularLocation>
        <location evidence="1">Cell membrane</location>
        <topology evidence="1">Multi-pass membrane protein</topology>
    </subcellularLocation>
</comment>
<accession>A0A809S3Y5</accession>
<feature type="transmembrane region" description="Helical" evidence="8">
    <location>
        <begin position="336"/>
        <end position="354"/>
    </location>
</feature>
<dbReference type="Pfam" id="PF13231">
    <property type="entry name" value="PMT_2"/>
    <property type="match status" value="1"/>
</dbReference>
<feature type="transmembrane region" description="Helical" evidence="8">
    <location>
        <begin position="366"/>
        <end position="389"/>
    </location>
</feature>
<keyword evidence="3" id="KW-0328">Glycosyltransferase</keyword>
<dbReference type="GO" id="GO:0016763">
    <property type="term" value="F:pentosyltransferase activity"/>
    <property type="evidence" value="ECO:0007669"/>
    <property type="project" value="TreeGrafter"/>
</dbReference>
<feature type="transmembrane region" description="Helical" evidence="8">
    <location>
        <begin position="172"/>
        <end position="202"/>
    </location>
</feature>
<evidence type="ECO:0000256" key="3">
    <source>
        <dbReference type="ARBA" id="ARBA00022676"/>
    </source>
</evidence>
<dbReference type="InterPro" id="IPR050297">
    <property type="entry name" value="LipidA_mod_glycosyltrf_83"/>
</dbReference>
<dbReference type="Proteomes" id="UP000662873">
    <property type="component" value="Chromosome"/>
</dbReference>
<evidence type="ECO:0000256" key="2">
    <source>
        <dbReference type="ARBA" id="ARBA00022475"/>
    </source>
</evidence>
<evidence type="ECO:0000256" key="4">
    <source>
        <dbReference type="ARBA" id="ARBA00022679"/>
    </source>
</evidence>
<evidence type="ECO:0000256" key="1">
    <source>
        <dbReference type="ARBA" id="ARBA00004651"/>
    </source>
</evidence>
<evidence type="ECO:0000256" key="8">
    <source>
        <dbReference type="SAM" id="Phobius"/>
    </source>
</evidence>
<feature type="transmembrane region" description="Helical" evidence="8">
    <location>
        <begin position="127"/>
        <end position="144"/>
    </location>
</feature>